<feature type="domain" description="BRCT" evidence="1">
    <location>
        <begin position="8"/>
        <end position="59"/>
    </location>
</feature>
<dbReference type="SUPFAM" id="SSF52113">
    <property type="entry name" value="BRCT domain"/>
    <property type="match status" value="1"/>
</dbReference>
<name>A0A1E5GAS3_9ENTE</name>
<reference evidence="3" key="1">
    <citation type="submission" date="2016-09" db="EMBL/GenBank/DDBJ databases">
        <authorList>
            <person name="Gulvik C.A."/>
        </authorList>
    </citation>
    <scope>NUCLEOTIDE SEQUENCE [LARGE SCALE GENOMIC DNA]</scope>
    <source>
        <strain evidence="3">LMG 8895</strain>
    </source>
</reference>
<evidence type="ECO:0000259" key="1">
    <source>
        <dbReference type="Pfam" id="PF00533"/>
    </source>
</evidence>
<accession>A0A1E5GAS3</accession>
<organism evidence="2 3">
    <name type="scientific">Enterococcus termitis</name>
    <dbReference type="NCBI Taxonomy" id="332950"/>
    <lineage>
        <taxon>Bacteria</taxon>
        <taxon>Bacillati</taxon>
        <taxon>Bacillota</taxon>
        <taxon>Bacilli</taxon>
        <taxon>Lactobacillales</taxon>
        <taxon>Enterococcaceae</taxon>
        <taxon>Enterococcus</taxon>
    </lineage>
</organism>
<dbReference type="EMBL" id="MIJY01000044">
    <property type="protein sequence ID" value="OEG09816.1"/>
    <property type="molecule type" value="Genomic_DNA"/>
</dbReference>
<dbReference type="InterPro" id="IPR036420">
    <property type="entry name" value="BRCT_dom_sf"/>
</dbReference>
<comment type="caution">
    <text evidence="2">The sequence shown here is derived from an EMBL/GenBank/DDBJ whole genome shotgun (WGS) entry which is preliminary data.</text>
</comment>
<evidence type="ECO:0000313" key="3">
    <source>
        <dbReference type="Proteomes" id="UP000095094"/>
    </source>
</evidence>
<sequence>MNIEGEYVVFSGELLCMSRKQAKALIYSLGGYNQQTVNKKTTLLVTGLFKTHFFSKEIQYKEKRKAESLAKDGYPIQIIDEKKFLIIANKELVTCIRHTYQKDLLENLKM</sequence>
<dbReference type="Gene3D" id="3.40.50.10190">
    <property type="entry name" value="BRCT domain"/>
    <property type="match status" value="1"/>
</dbReference>
<dbReference type="Proteomes" id="UP000095094">
    <property type="component" value="Unassembled WGS sequence"/>
</dbReference>
<protein>
    <recommendedName>
        <fullName evidence="1">BRCT domain-containing protein</fullName>
    </recommendedName>
</protein>
<dbReference type="CDD" id="cd17748">
    <property type="entry name" value="BRCT_DNA_ligase_like"/>
    <property type="match status" value="1"/>
</dbReference>
<keyword evidence="3" id="KW-1185">Reference proteome</keyword>
<proteinExistence type="predicted"/>
<dbReference type="OrthoDB" id="9803913at2"/>
<dbReference type="RefSeq" id="WP_069664569.1">
    <property type="nucleotide sequence ID" value="NZ_JBHUJJ010000001.1"/>
</dbReference>
<dbReference type="AlphaFoldDB" id="A0A1E5GAS3"/>
<dbReference type="Pfam" id="PF00533">
    <property type="entry name" value="BRCT"/>
    <property type="match status" value="1"/>
</dbReference>
<evidence type="ECO:0000313" key="2">
    <source>
        <dbReference type="EMBL" id="OEG09816.1"/>
    </source>
</evidence>
<dbReference type="InterPro" id="IPR001357">
    <property type="entry name" value="BRCT_dom"/>
</dbReference>
<gene>
    <name evidence="2" type="ORF">BCR25_09930</name>
</gene>